<dbReference type="EMBL" id="VWEQ01000031">
    <property type="protein sequence ID" value="KAA4747863.1"/>
    <property type="molecule type" value="Genomic_DNA"/>
</dbReference>
<evidence type="ECO:0000313" key="6">
    <source>
        <dbReference type="Proteomes" id="UP000266644"/>
    </source>
</evidence>
<dbReference type="EMBL" id="VWAW01000025">
    <property type="protein sequence ID" value="KAA5168432.1"/>
    <property type="molecule type" value="Genomic_DNA"/>
</dbReference>
<evidence type="ECO:0000313" key="9">
    <source>
        <dbReference type="Proteomes" id="UP000479773"/>
    </source>
</evidence>
<accession>A0A396BWH5</accession>
<dbReference type="Proteomes" id="UP000286270">
    <property type="component" value="Unassembled WGS sequence"/>
</dbReference>
<evidence type="ECO:0000313" key="4">
    <source>
        <dbReference type="EMBL" id="RGV58812.1"/>
    </source>
</evidence>
<organism evidence="5 6">
    <name type="scientific">Bacteroides fragilis</name>
    <dbReference type="NCBI Taxonomy" id="817"/>
    <lineage>
        <taxon>Bacteria</taxon>
        <taxon>Pseudomonadati</taxon>
        <taxon>Bacteroidota</taxon>
        <taxon>Bacteroidia</taxon>
        <taxon>Bacteroidales</taxon>
        <taxon>Bacteroidaceae</taxon>
        <taxon>Bacteroides</taxon>
    </lineage>
</organism>
<evidence type="ECO:0000313" key="7">
    <source>
        <dbReference type="Proteomes" id="UP000286270"/>
    </source>
</evidence>
<proteinExistence type="predicted"/>
<dbReference type="AlphaFoldDB" id="A0A396BWH5"/>
<name>A0A396BWH5_BACFG</name>
<dbReference type="Proteomes" id="UP000266644">
    <property type="component" value="Unassembled WGS sequence"/>
</dbReference>
<reference evidence="6 7" key="1">
    <citation type="submission" date="2018-08" db="EMBL/GenBank/DDBJ databases">
        <title>A genome reference for cultivated species of the human gut microbiota.</title>
        <authorList>
            <person name="Zou Y."/>
            <person name="Xue W."/>
            <person name="Luo G."/>
        </authorList>
    </citation>
    <scope>NUCLEOTIDE SEQUENCE [LARGE SCALE GENOMIC DNA]</scope>
    <source>
        <strain evidence="4 7">AF14-26</strain>
        <strain evidence="5 6">AM18-6</strain>
    </source>
</reference>
<evidence type="ECO:0000313" key="5">
    <source>
        <dbReference type="EMBL" id="RHH09855.1"/>
    </source>
</evidence>
<dbReference type="EMBL" id="QRZH01000002">
    <property type="protein sequence ID" value="RGV58812.1"/>
    <property type="molecule type" value="Genomic_DNA"/>
</dbReference>
<keyword evidence="1" id="KW-0472">Membrane</keyword>
<gene>
    <name evidence="5" type="ORF">DW228_13605</name>
    <name evidence="4" type="ORF">DWW08_02505</name>
    <name evidence="3" type="ORF">F2Z29_21470</name>
    <name evidence="2" type="ORF">F3B44_21980</name>
</gene>
<feature type="transmembrane region" description="Helical" evidence="1">
    <location>
        <begin position="104"/>
        <end position="121"/>
    </location>
</feature>
<dbReference type="Proteomes" id="UP000479773">
    <property type="component" value="Unassembled WGS sequence"/>
</dbReference>
<dbReference type="Proteomes" id="UP000436803">
    <property type="component" value="Unassembled WGS sequence"/>
</dbReference>
<dbReference type="EMBL" id="QRJE01000021">
    <property type="protein sequence ID" value="RHH09855.1"/>
    <property type="molecule type" value="Genomic_DNA"/>
</dbReference>
<evidence type="ECO:0008006" key="10">
    <source>
        <dbReference type="Google" id="ProtNLM"/>
    </source>
</evidence>
<keyword evidence="1" id="KW-1133">Transmembrane helix</keyword>
<evidence type="ECO:0000313" key="3">
    <source>
        <dbReference type="EMBL" id="KAA5168432.1"/>
    </source>
</evidence>
<keyword evidence="1" id="KW-0812">Transmembrane</keyword>
<reference evidence="8 9" key="2">
    <citation type="journal article" date="2019" name="Nat. Med.">
        <title>A library of human gut bacterial isolates paired with longitudinal multiomics data enables mechanistic microbiome research.</title>
        <authorList>
            <person name="Poyet M."/>
            <person name="Groussin M."/>
            <person name="Gibbons S.M."/>
            <person name="Avila-Pacheco J."/>
            <person name="Jiang X."/>
            <person name="Kearney S.M."/>
            <person name="Perrotta A.R."/>
            <person name="Berdy B."/>
            <person name="Zhao S."/>
            <person name="Lieberman T.D."/>
            <person name="Swanson P.K."/>
            <person name="Smith M."/>
            <person name="Roesemann S."/>
            <person name="Alexander J.E."/>
            <person name="Rich S.A."/>
            <person name="Livny J."/>
            <person name="Vlamakis H."/>
            <person name="Clish C."/>
            <person name="Bullock K."/>
            <person name="Deik A."/>
            <person name="Scott J."/>
            <person name="Pierce K.A."/>
            <person name="Xavier R.J."/>
            <person name="Alm E.J."/>
        </authorList>
    </citation>
    <scope>NUCLEOTIDE SEQUENCE [LARGE SCALE GENOMIC DNA]</scope>
    <source>
        <strain evidence="2 9">BIOML-A106</strain>
        <strain evidence="3 8">BIOML-A7</strain>
    </source>
</reference>
<evidence type="ECO:0000313" key="2">
    <source>
        <dbReference type="EMBL" id="KAA4747863.1"/>
    </source>
</evidence>
<evidence type="ECO:0000256" key="1">
    <source>
        <dbReference type="SAM" id="Phobius"/>
    </source>
</evidence>
<protein>
    <recommendedName>
        <fullName evidence="10">Transmembrane protein</fullName>
    </recommendedName>
</protein>
<comment type="caution">
    <text evidence="5">The sequence shown here is derived from an EMBL/GenBank/DDBJ whole genome shotgun (WGS) entry which is preliminary data.</text>
</comment>
<evidence type="ECO:0000313" key="8">
    <source>
        <dbReference type="Proteomes" id="UP000436803"/>
    </source>
</evidence>
<feature type="transmembrane region" description="Helical" evidence="1">
    <location>
        <begin position="12"/>
        <end position="31"/>
    </location>
</feature>
<sequence length="123" mass="14330">MYYILFFHNYAIFKMIIVFLFEPFRVVLFQFGNQFYVCQSQVCHVGKEENLVIDSFGFLACEAFVFIVETTGLKGIKQGNRADKEFFTLVGFHHTARIVIAAKLYFLCFHTLVILMGYAFHLS</sequence>